<dbReference type="AlphaFoldDB" id="A0A0E0I6W7"/>
<sequence length="103" mass="12208">MKVVCYFCFARRLYDMNENVFAFFCACYLMDGCYCAIMVPYDVGAFIQVNLLLLKRAFMRVNLLLLNEEMWEVGSKWKTSQSKFVTVKTWGNTRKIENLERKT</sequence>
<dbReference type="EnsemblPlants" id="ONIVA08G01940.1">
    <property type="protein sequence ID" value="ONIVA08G01940.1"/>
    <property type="gene ID" value="ONIVA08G01940"/>
</dbReference>
<proteinExistence type="predicted"/>
<dbReference type="Proteomes" id="UP000006591">
    <property type="component" value="Chromosome 8"/>
</dbReference>
<reference evidence="2" key="2">
    <citation type="submission" date="2018-04" db="EMBL/GenBank/DDBJ databases">
        <title>OnivRS2 (Oryza nivara Reference Sequence Version 2).</title>
        <authorList>
            <person name="Zhang J."/>
            <person name="Kudrna D."/>
            <person name="Lee S."/>
            <person name="Talag J."/>
            <person name="Rajasekar S."/>
            <person name="Welchert J."/>
            <person name="Hsing Y.-I."/>
            <person name="Wing R.A."/>
        </authorList>
    </citation>
    <scope>NUCLEOTIDE SEQUENCE [LARGE SCALE GENOMIC DNA]</scope>
    <source>
        <strain evidence="2">SL10</strain>
    </source>
</reference>
<evidence type="ECO:0000313" key="3">
    <source>
        <dbReference type="Proteomes" id="UP000006591"/>
    </source>
</evidence>
<protein>
    <submittedName>
        <fullName evidence="2">Uncharacterized protein</fullName>
    </submittedName>
</protein>
<name>A0A0E0I6W7_ORYNI</name>
<keyword evidence="1" id="KW-1133">Transmembrane helix</keyword>
<dbReference type="HOGENOM" id="CLU_120192_4_0_1"/>
<evidence type="ECO:0000256" key="1">
    <source>
        <dbReference type="SAM" id="Phobius"/>
    </source>
</evidence>
<evidence type="ECO:0000313" key="2">
    <source>
        <dbReference type="EnsemblPlants" id="ONIVA08G01940.1"/>
    </source>
</evidence>
<keyword evidence="1" id="KW-0812">Transmembrane</keyword>
<accession>A0A0E0I6W7</accession>
<organism evidence="2">
    <name type="scientific">Oryza nivara</name>
    <name type="common">Indian wild rice</name>
    <name type="synonym">Oryza sativa f. spontanea</name>
    <dbReference type="NCBI Taxonomy" id="4536"/>
    <lineage>
        <taxon>Eukaryota</taxon>
        <taxon>Viridiplantae</taxon>
        <taxon>Streptophyta</taxon>
        <taxon>Embryophyta</taxon>
        <taxon>Tracheophyta</taxon>
        <taxon>Spermatophyta</taxon>
        <taxon>Magnoliopsida</taxon>
        <taxon>Liliopsida</taxon>
        <taxon>Poales</taxon>
        <taxon>Poaceae</taxon>
        <taxon>BOP clade</taxon>
        <taxon>Oryzoideae</taxon>
        <taxon>Oryzeae</taxon>
        <taxon>Oryzinae</taxon>
        <taxon>Oryza</taxon>
    </lineage>
</organism>
<dbReference type="Gramene" id="ONIVA08G01940.1">
    <property type="protein sequence ID" value="ONIVA08G01940.1"/>
    <property type="gene ID" value="ONIVA08G01940"/>
</dbReference>
<feature type="transmembrane region" description="Helical" evidence="1">
    <location>
        <begin position="20"/>
        <end position="39"/>
    </location>
</feature>
<keyword evidence="3" id="KW-1185">Reference proteome</keyword>
<keyword evidence="1" id="KW-0472">Membrane</keyword>
<reference evidence="2" key="1">
    <citation type="submission" date="2015-04" db="UniProtKB">
        <authorList>
            <consortium name="EnsemblPlants"/>
        </authorList>
    </citation>
    <scope>IDENTIFICATION</scope>
    <source>
        <strain evidence="2">SL10</strain>
    </source>
</reference>